<dbReference type="NCBIfam" id="NF038083">
    <property type="entry name" value="CU044_5270_fam"/>
    <property type="match status" value="1"/>
</dbReference>
<keyword evidence="3" id="KW-1185">Reference proteome</keyword>
<dbReference type="EMBL" id="AP023355">
    <property type="protein sequence ID" value="BCJ32991.1"/>
    <property type="molecule type" value="Genomic_DNA"/>
</dbReference>
<evidence type="ECO:0000313" key="3">
    <source>
        <dbReference type="Proteomes" id="UP000611640"/>
    </source>
</evidence>
<evidence type="ECO:0000313" key="2">
    <source>
        <dbReference type="EMBL" id="BCJ32991.1"/>
    </source>
</evidence>
<dbReference type="Proteomes" id="UP000611640">
    <property type="component" value="Chromosome"/>
</dbReference>
<name>A0A7R7HUY6_9ACTN</name>
<dbReference type="RefSeq" id="WP_203959955.1">
    <property type="nucleotide sequence ID" value="NZ_AP023355.1"/>
</dbReference>
<feature type="transmembrane region" description="Helical" evidence="1">
    <location>
        <begin position="46"/>
        <end position="66"/>
    </location>
</feature>
<protein>
    <recommendedName>
        <fullName evidence="4">CU044_5270 family protein</fullName>
    </recommendedName>
</protein>
<evidence type="ECO:0008006" key="4">
    <source>
        <dbReference type="Google" id="ProtNLM"/>
    </source>
</evidence>
<sequence>MDEDLQAVTTLLDTPEPTTQVVDEGRHRLQNAALSGPRRVRRTGRWAVGVGATAMVAAGAVVAVTAGQSTPPGGHSAGGPRAASTSTVSGGQNVLLAAATTAEDTTDGSGRYWHLKMTFSDGGAAGESWRSRDGQLWVRGAKTNGDVREMPGAPPLRLAGVAISEGQLRSLPQDPTALRAWITNAVEKNSADGSVRTSGGKLSKAQRSELVVDSLASLVSQLPAPERVRAAAFRVLATLPGVRDLGPADGGRAISIPVGEHTARLVVDTGTGRVRGTNFVVTTDGGELWLPAGHTATVTGEWTDTLPH</sequence>
<keyword evidence="1" id="KW-1133">Transmembrane helix</keyword>
<keyword evidence="1" id="KW-0472">Membrane</keyword>
<accession>A0A7R7HUY6</accession>
<dbReference type="KEGG" id="atl:Athai_04940"/>
<reference evidence="2 3" key="1">
    <citation type="submission" date="2020-08" db="EMBL/GenBank/DDBJ databases">
        <title>Whole genome shotgun sequence of Actinocatenispora thailandica NBRC 105041.</title>
        <authorList>
            <person name="Komaki H."/>
            <person name="Tamura T."/>
        </authorList>
    </citation>
    <scope>NUCLEOTIDE SEQUENCE [LARGE SCALE GENOMIC DNA]</scope>
    <source>
        <strain evidence="2 3">NBRC 105041</strain>
    </source>
</reference>
<gene>
    <name evidence="2" type="ORF">Athai_04940</name>
</gene>
<organism evidence="2 3">
    <name type="scientific">Actinocatenispora thailandica</name>
    <dbReference type="NCBI Taxonomy" id="227318"/>
    <lineage>
        <taxon>Bacteria</taxon>
        <taxon>Bacillati</taxon>
        <taxon>Actinomycetota</taxon>
        <taxon>Actinomycetes</taxon>
        <taxon>Micromonosporales</taxon>
        <taxon>Micromonosporaceae</taxon>
        <taxon>Actinocatenispora</taxon>
    </lineage>
</organism>
<dbReference type="InterPro" id="IPR047789">
    <property type="entry name" value="CU044_5270-like"/>
</dbReference>
<evidence type="ECO:0000256" key="1">
    <source>
        <dbReference type="SAM" id="Phobius"/>
    </source>
</evidence>
<keyword evidence="1" id="KW-0812">Transmembrane</keyword>
<dbReference type="AlphaFoldDB" id="A0A7R7HUY6"/>
<proteinExistence type="predicted"/>